<dbReference type="InterPro" id="IPR016197">
    <property type="entry name" value="Chromo-like_dom_sf"/>
</dbReference>
<dbReference type="PANTHER" id="PTHR37984">
    <property type="entry name" value="PROTEIN CBG26694"/>
    <property type="match status" value="1"/>
</dbReference>
<reference evidence="2" key="2">
    <citation type="journal article" date="2024" name="Plant">
        <title>Genomic evolution and insights into agronomic trait innovations of Sesamum species.</title>
        <authorList>
            <person name="Miao H."/>
            <person name="Wang L."/>
            <person name="Qu L."/>
            <person name="Liu H."/>
            <person name="Sun Y."/>
            <person name="Le M."/>
            <person name="Wang Q."/>
            <person name="Wei S."/>
            <person name="Zheng Y."/>
            <person name="Lin W."/>
            <person name="Duan Y."/>
            <person name="Cao H."/>
            <person name="Xiong S."/>
            <person name="Wang X."/>
            <person name="Wei L."/>
            <person name="Li C."/>
            <person name="Ma Q."/>
            <person name="Ju M."/>
            <person name="Zhao R."/>
            <person name="Li G."/>
            <person name="Mu C."/>
            <person name="Tian Q."/>
            <person name="Mei H."/>
            <person name="Zhang T."/>
            <person name="Gao T."/>
            <person name="Zhang H."/>
        </authorList>
    </citation>
    <scope>NUCLEOTIDE SEQUENCE</scope>
    <source>
        <strain evidence="2">KEN8</strain>
    </source>
</reference>
<comment type="caution">
    <text evidence="2">The sequence shown here is derived from an EMBL/GenBank/DDBJ whole genome shotgun (WGS) entry which is preliminary data.</text>
</comment>
<feature type="domain" description="Integrase catalytic" evidence="1">
    <location>
        <begin position="416"/>
        <end position="596"/>
    </location>
</feature>
<dbReference type="InterPro" id="IPR050951">
    <property type="entry name" value="Retrovirus_Pol_polyprotein"/>
</dbReference>
<dbReference type="CDD" id="cd00303">
    <property type="entry name" value="retropepsin_like"/>
    <property type="match status" value="1"/>
</dbReference>
<dbReference type="SUPFAM" id="SSF53098">
    <property type="entry name" value="Ribonuclease H-like"/>
    <property type="match status" value="1"/>
</dbReference>
<dbReference type="SUPFAM" id="SSF54160">
    <property type="entry name" value="Chromo domain-like"/>
    <property type="match status" value="1"/>
</dbReference>
<protein>
    <submittedName>
        <fullName evidence="2">Transposon Ty3-I Gag-Pol polyprotein</fullName>
    </submittedName>
</protein>
<dbReference type="InterPro" id="IPR012337">
    <property type="entry name" value="RNaseH-like_sf"/>
</dbReference>
<dbReference type="GO" id="GO:0003676">
    <property type="term" value="F:nucleic acid binding"/>
    <property type="evidence" value="ECO:0007669"/>
    <property type="project" value="InterPro"/>
</dbReference>
<dbReference type="Pfam" id="PF17921">
    <property type="entry name" value="Integrase_H2C2"/>
    <property type="match status" value="1"/>
</dbReference>
<dbReference type="InterPro" id="IPR001584">
    <property type="entry name" value="Integrase_cat-core"/>
</dbReference>
<dbReference type="InterPro" id="IPR043128">
    <property type="entry name" value="Rev_trsase/Diguanyl_cyclase"/>
</dbReference>
<evidence type="ECO:0000313" key="2">
    <source>
        <dbReference type="EMBL" id="KAL0395989.1"/>
    </source>
</evidence>
<dbReference type="Gene3D" id="1.10.340.70">
    <property type="match status" value="1"/>
</dbReference>
<reference evidence="2" key="1">
    <citation type="submission" date="2020-06" db="EMBL/GenBank/DDBJ databases">
        <authorList>
            <person name="Li T."/>
            <person name="Hu X."/>
            <person name="Zhang T."/>
            <person name="Song X."/>
            <person name="Zhang H."/>
            <person name="Dai N."/>
            <person name="Sheng W."/>
            <person name="Hou X."/>
            <person name="Wei L."/>
        </authorList>
    </citation>
    <scope>NUCLEOTIDE SEQUENCE</scope>
    <source>
        <strain evidence="2">KEN8</strain>
        <tissue evidence="2">Leaf</tissue>
    </source>
</reference>
<gene>
    <name evidence="2" type="ORF">Scaly_0047300</name>
</gene>
<dbReference type="SUPFAM" id="SSF56672">
    <property type="entry name" value="DNA/RNA polymerases"/>
    <property type="match status" value="1"/>
</dbReference>
<dbReference type="InterPro" id="IPR041577">
    <property type="entry name" value="RT_RNaseH_2"/>
</dbReference>
<dbReference type="Gene3D" id="3.30.420.10">
    <property type="entry name" value="Ribonuclease H-like superfamily/Ribonuclease H"/>
    <property type="match status" value="1"/>
</dbReference>
<dbReference type="EMBL" id="JACGWM010000001">
    <property type="protein sequence ID" value="KAL0395989.1"/>
    <property type="molecule type" value="Genomic_DNA"/>
</dbReference>
<organism evidence="2">
    <name type="scientific">Sesamum calycinum</name>
    <dbReference type="NCBI Taxonomy" id="2727403"/>
    <lineage>
        <taxon>Eukaryota</taxon>
        <taxon>Viridiplantae</taxon>
        <taxon>Streptophyta</taxon>
        <taxon>Embryophyta</taxon>
        <taxon>Tracheophyta</taxon>
        <taxon>Spermatophyta</taxon>
        <taxon>Magnoliopsida</taxon>
        <taxon>eudicotyledons</taxon>
        <taxon>Gunneridae</taxon>
        <taxon>Pentapetalae</taxon>
        <taxon>asterids</taxon>
        <taxon>lamiids</taxon>
        <taxon>Lamiales</taxon>
        <taxon>Pedaliaceae</taxon>
        <taxon>Sesamum</taxon>
    </lineage>
</organism>
<sequence length="609" mass="70048">MSNIEFPKFNGDEPRGWIRKCQWYFQTVYTIPDDQRVSLASIHLEVKQSCGSKAWGDSYEETKEMDMTVSINALSGNTDFNTFRVKGKAYGQELQLLIDGGSTHCFRDEETAIQLGYQLQQITPMVVSVADGRQMDIALNQLLAGYENLLQEPQGLPPRRDIEHQITLKPEAVPRRMHPYRETIEYLGHIITKEGVSTDPSKVECMKNWAQPRSIKELRGFLGLTGYYRKFIKGYGIMSKPLTELLKKDNFRWTQEASDAFECLKQAMISAPVLALPDFTQHFVIEADAYDKGIEAVLMQKQRPIAFLSKALSPRNQGLSVYEKDFWLSYQLCRSGSIMSLATTLLLKRTTKASNISWSKGWITLSNKGIQGTYQRIKGMFYWPGMKQDVVRWVQSCDVCQRSKTEHLPYPGLLQPLAIPTQAWSSISMDFIEGLPKSEGKDCILVVVDRLTKYAHFIALTHPFSTESVARTFMDSVYKLHGLPVNIFSDRDKVFTGVFWRELFKVLGTTLSLSTAYHPQTDGQTKRVNQCVENYLRCMCHLRPKQWNRVYPAKVLSRRLISRRNTVVPQLLVQWENYSETDVTWEDYYDIVAKFPEFEIDPQRRGPAY</sequence>
<name>A0AAW2SV60_9LAMI</name>
<dbReference type="FunFam" id="3.30.70.270:FF:000020">
    <property type="entry name" value="Transposon Tf2-6 polyprotein-like Protein"/>
    <property type="match status" value="1"/>
</dbReference>
<dbReference type="PANTHER" id="PTHR37984:SF15">
    <property type="entry name" value="INTEGRASE CATALYTIC DOMAIN-CONTAINING PROTEIN"/>
    <property type="match status" value="1"/>
</dbReference>
<evidence type="ECO:0000259" key="1">
    <source>
        <dbReference type="PROSITE" id="PS50994"/>
    </source>
</evidence>
<dbReference type="Gene3D" id="3.30.70.270">
    <property type="match status" value="1"/>
</dbReference>
<accession>A0AAW2SV60</accession>
<dbReference type="InterPro" id="IPR041588">
    <property type="entry name" value="Integrase_H2C2"/>
</dbReference>
<dbReference type="GO" id="GO:0015074">
    <property type="term" value="P:DNA integration"/>
    <property type="evidence" value="ECO:0007669"/>
    <property type="project" value="InterPro"/>
</dbReference>
<dbReference type="Pfam" id="PF17919">
    <property type="entry name" value="RT_RNaseH_2"/>
    <property type="match status" value="1"/>
</dbReference>
<dbReference type="InterPro" id="IPR043502">
    <property type="entry name" value="DNA/RNA_pol_sf"/>
</dbReference>
<proteinExistence type="predicted"/>
<dbReference type="PROSITE" id="PS50994">
    <property type="entry name" value="INTEGRASE"/>
    <property type="match status" value="1"/>
</dbReference>
<dbReference type="AlphaFoldDB" id="A0AAW2SV60"/>
<dbReference type="InterPro" id="IPR036397">
    <property type="entry name" value="RNaseH_sf"/>
</dbReference>